<organism evidence="1 2">
    <name type="scientific">Kribbella hippodromi</name>
    <dbReference type="NCBI Taxonomy" id="434347"/>
    <lineage>
        <taxon>Bacteria</taxon>
        <taxon>Bacillati</taxon>
        <taxon>Actinomycetota</taxon>
        <taxon>Actinomycetes</taxon>
        <taxon>Propionibacteriales</taxon>
        <taxon>Kribbellaceae</taxon>
        <taxon>Kribbella</taxon>
    </lineage>
</organism>
<name>A0ABN2CIG3_9ACTN</name>
<accession>A0ABN2CIG3</accession>
<dbReference type="EMBL" id="BAAAPH010000004">
    <property type="protein sequence ID" value="GAA1559084.1"/>
    <property type="molecule type" value="Genomic_DNA"/>
</dbReference>
<protein>
    <submittedName>
        <fullName evidence="1">Uncharacterized protein</fullName>
    </submittedName>
</protein>
<proteinExistence type="predicted"/>
<evidence type="ECO:0000313" key="1">
    <source>
        <dbReference type="EMBL" id="GAA1559084.1"/>
    </source>
</evidence>
<dbReference type="Proteomes" id="UP001501705">
    <property type="component" value="Unassembled WGS sequence"/>
</dbReference>
<reference evidence="1 2" key="1">
    <citation type="journal article" date="2019" name="Int. J. Syst. Evol. Microbiol.">
        <title>The Global Catalogue of Microorganisms (GCM) 10K type strain sequencing project: providing services to taxonomists for standard genome sequencing and annotation.</title>
        <authorList>
            <consortium name="The Broad Institute Genomics Platform"/>
            <consortium name="The Broad Institute Genome Sequencing Center for Infectious Disease"/>
            <person name="Wu L."/>
            <person name="Ma J."/>
        </authorList>
    </citation>
    <scope>NUCLEOTIDE SEQUENCE [LARGE SCALE GENOMIC DNA]</scope>
    <source>
        <strain evidence="1 2">JCM 15572</strain>
    </source>
</reference>
<comment type="caution">
    <text evidence="1">The sequence shown here is derived from an EMBL/GenBank/DDBJ whole genome shotgun (WGS) entry which is preliminary data.</text>
</comment>
<sequence length="112" mass="11280">MSSVVLTFVPAAIKRFASETSFFQAAAISWRSRADCTEVLLAVDGCVVGAEPGPALGPLVGSVVAPVVGAEVGAVGLGVLLVSVEHAVVTAISRTATTAIGRRFIGAAGSWR</sequence>
<gene>
    <name evidence="1" type="ORF">GCM10009804_14840</name>
</gene>
<keyword evidence="2" id="KW-1185">Reference proteome</keyword>
<evidence type="ECO:0000313" key="2">
    <source>
        <dbReference type="Proteomes" id="UP001501705"/>
    </source>
</evidence>